<dbReference type="SMART" id="SM00656">
    <property type="entry name" value="Amb_all"/>
    <property type="match status" value="1"/>
</dbReference>
<comment type="caution">
    <text evidence="6">The sequence shown here is derived from an EMBL/GenBank/DDBJ whole genome shotgun (WGS) entry which is preliminary data.</text>
</comment>
<feature type="domain" description="Pectate lyase" evidence="5">
    <location>
        <begin position="53"/>
        <end position="315"/>
    </location>
</feature>
<evidence type="ECO:0000256" key="1">
    <source>
        <dbReference type="ARBA" id="ARBA00023239"/>
    </source>
</evidence>
<evidence type="ECO:0000256" key="4">
    <source>
        <dbReference type="SAM" id="SignalP"/>
    </source>
</evidence>
<name>A0ABP9Q6Z4_9RHOO</name>
<dbReference type="SUPFAM" id="SSF51126">
    <property type="entry name" value="Pectin lyase-like"/>
    <property type="match status" value="2"/>
</dbReference>
<evidence type="ECO:0000259" key="5">
    <source>
        <dbReference type="SMART" id="SM00656"/>
    </source>
</evidence>
<evidence type="ECO:0000256" key="3">
    <source>
        <dbReference type="SAM" id="MobiDB-lite"/>
    </source>
</evidence>
<protein>
    <recommendedName>
        <fullName evidence="5">Pectate lyase domain-containing protein</fullName>
    </recommendedName>
</protein>
<dbReference type="InterPro" id="IPR002022">
    <property type="entry name" value="Pec_lyase"/>
</dbReference>
<dbReference type="InterPro" id="IPR010496">
    <property type="entry name" value="AL/BT2_dom"/>
</dbReference>
<comment type="similarity">
    <text evidence="2">Belongs to the polysaccharide lyase 1 family.</text>
</comment>
<sequence length="1196" mass="124203">MNVSFIKALLCAGLMALGLAGPSAQAVDPALEVAPSNGFAGMAGGTLGGSAAASSQIYTVTNRTELLNAIANGGTLPKIIKVVGTIDMSNGTAYTSASDQSTRGAIRLKSNTTLIGDGTSSGFINGHVILSNVSQIIIRNLKFVTPCDVAPVWDPTDGSSGNWNAAYDSISISGSDHIWIDHNTFTDAPKTDDTLTIENGMLKQCHDGLVDITDASDYVTLSYNNFGMHNKSFLIGNSDSATGDSGKLHVTFHNNIFSQLTQRSPRIRFGQVHLYNNYYLGSQTHPVYPNDYSIGAGKSSQIISDYNAFEITFSGKATCDKIIVNPTSSSTAGLFKDTGSTLNGTALTGCSLSNAVTWTVPYSFTPRATIGVKALALAQAGSGKLATAVTGTGNVSSSSSSSSTSSSSSSSSSSTANAGCPASGLYFCDDFETGTADKWDLLPVAGPNGSFAVNAESASNSNKVLQYTAVSTGGILALVKSSAFTGVTSPDYYLEARIKPQTNSTTGNKFLFLVTRYVDSNNWYGAGLNVQSSTSSTQVEIAKMLAGSLSRPKQVKKPISMDTTWYTVRFELIGTTLTVYLDGEKIGSVTDASFAARGLIGLYTANKSFQIDDIRVGDPNIKPVQLTLSPSTTWSAEAGDAARVVTVTAVKSDGVTADTFSVVSSNPAVVGVSVSGNTVTLTPLAAGSANIVFQSGSDATLSRTISATIAPAFVQPTQTYSLGSSVVPAAGDATAYVDGKLSLTFDSAPTLTTSGSVRIFRKSDNALIDVIKPTGETNTLGYSGQSNVRVINTPMISISGNTAVITPHQGKLAYGTEYYVAVADGVFTGTTLGGTPFVGIGAAGNWSFTTKAAPAAGLTTLTVDDDGTTADFRSVQGALNYVMQNVAAATAATVNVKNGVYDEALYLRGKNNLTIVGESRDGTIIQFKNYETLNSGSGASQAAGSGSPAGGRAVFMIETSDLLTLDNLTLKNTTLRSSSISAQAETIYFNNDTGRLIAKNANFYSEQDTIQVKGYTWFYNTLIAGNVDFIWGGNRVALFENSEIRSVGDTSNTSSGGYVVQARTVASTDKGFIFLNSTLTNGVGPGGVALPLGVTYLARSPGGTASWDNVTFINCKMDTHVATIGWAGLGVNGQPAPNPTTPTATTGWKEYGTMDTAGNAVSLSGRVGGRILTDTEAAVFATRAAAFSAISWNPVP</sequence>
<reference evidence="7" key="1">
    <citation type="journal article" date="2019" name="Int. J. Syst. Evol. Microbiol.">
        <title>The Global Catalogue of Microorganisms (GCM) 10K type strain sequencing project: providing services to taxonomists for standard genome sequencing and annotation.</title>
        <authorList>
            <consortium name="The Broad Institute Genomics Platform"/>
            <consortium name="The Broad Institute Genome Sequencing Center for Infectious Disease"/>
            <person name="Wu L."/>
            <person name="Ma J."/>
        </authorList>
    </citation>
    <scope>NUCLEOTIDE SEQUENCE [LARGE SCALE GENOMIC DNA]</scope>
    <source>
        <strain evidence="7">JCM 18715</strain>
    </source>
</reference>
<feature type="region of interest" description="Disordered" evidence="3">
    <location>
        <begin position="392"/>
        <end position="416"/>
    </location>
</feature>
<dbReference type="EMBL" id="BAABLD010000001">
    <property type="protein sequence ID" value="GAA5157632.1"/>
    <property type="molecule type" value="Genomic_DNA"/>
</dbReference>
<dbReference type="InterPro" id="IPR012334">
    <property type="entry name" value="Pectin_lyas_fold"/>
</dbReference>
<dbReference type="InterPro" id="IPR013320">
    <property type="entry name" value="ConA-like_dom_sf"/>
</dbReference>
<evidence type="ECO:0000313" key="6">
    <source>
        <dbReference type="EMBL" id="GAA5157632.1"/>
    </source>
</evidence>
<keyword evidence="1 2" id="KW-0456">Lyase</keyword>
<proteinExistence type="inferred from homology"/>
<keyword evidence="2" id="KW-0624">Polysaccharide degradation</keyword>
<feature type="chain" id="PRO_5047320076" description="Pectate lyase domain-containing protein" evidence="4">
    <location>
        <begin position="27"/>
        <end position="1196"/>
    </location>
</feature>
<dbReference type="RefSeq" id="WP_345530871.1">
    <property type="nucleotide sequence ID" value="NZ_BAABLD010000001.1"/>
</dbReference>
<dbReference type="Proteomes" id="UP001500547">
    <property type="component" value="Unassembled WGS sequence"/>
</dbReference>
<dbReference type="SUPFAM" id="SSF49899">
    <property type="entry name" value="Concanavalin A-like lectins/glucanases"/>
    <property type="match status" value="1"/>
</dbReference>
<keyword evidence="2" id="KW-0119">Carbohydrate metabolism</keyword>
<feature type="signal peptide" evidence="4">
    <location>
        <begin position="1"/>
        <end position="26"/>
    </location>
</feature>
<dbReference type="Gene3D" id="2.60.120.560">
    <property type="entry name" value="Exo-inulinase, domain 1"/>
    <property type="match status" value="1"/>
</dbReference>
<organism evidence="6 7">
    <name type="scientific">Viridibacterium curvum</name>
    <dbReference type="NCBI Taxonomy" id="1101404"/>
    <lineage>
        <taxon>Bacteria</taxon>
        <taxon>Pseudomonadati</taxon>
        <taxon>Pseudomonadota</taxon>
        <taxon>Betaproteobacteria</taxon>
        <taxon>Rhodocyclales</taxon>
        <taxon>Rhodocyclaceae</taxon>
        <taxon>Viridibacterium</taxon>
    </lineage>
</organism>
<dbReference type="Pfam" id="PF00544">
    <property type="entry name" value="Pectate_lyase_4"/>
    <property type="match status" value="1"/>
</dbReference>
<gene>
    <name evidence="6" type="ORF">GCM10025770_01130</name>
</gene>
<dbReference type="InterPro" id="IPR045032">
    <property type="entry name" value="PEL"/>
</dbReference>
<dbReference type="PANTHER" id="PTHR31683">
    <property type="entry name" value="PECTATE LYASE 18-RELATED"/>
    <property type="match status" value="1"/>
</dbReference>
<evidence type="ECO:0000313" key="7">
    <source>
        <dbReference type="Proteomes" id="UP001500547"/>
    </source>
</evidence>
<keyword evidence="4" id="KW-0732">Signal</keyword>
<keyword evidence="2" id="KW-0964">Secreted</keyword>
<evidence type="ECO:0000256" key="2">
    <source>
        <dbReference type="RuleBase" id="RU361173"/>
    </source>
</evidence>
<dbReference type="InterPro" id="IPR011050">
    <property type="entry name" value="Pectin_lyase_fold/virulence"/>
</dbReference>
<dbReference type="PANTHER" id="PTHR31683:SF18">
    <property type="entry name" value="PECTATE LYASE 21-RELATED"/>
    <property type="match status" value="1"/>
</dbReference>
<comment type="subcellular location">
    <subcellularLocation>
        <location evidence="2">Secreted</location>
    </subcellularLocation>
</comment>
<keyword evidence="7" id="KW-1185">Reference proteome</keyword>
<dbReference type="Gene3D" id="2.160.20.10">
    <property type="entry name" value="Single-stranded right-handed beta-helix, Pectin lyase-like"/>
    <property type="match status" value="2"/>
</dbReference>
<accession>A0ABP9Q6Z4</accession>
<feature type="compositionally biased region" description="Low complexity" evidence="3">
    <location>
        <begin position="396"/>
        <end position="415"/>
    </location>
</feature>
<dbReference type="Pfam" id="PF06439">
    <property type="entry name" value="3keto-disac_hyd"/>
    <property type="match status" value="1"/>
</dbReference>